<name>A0A9Q4C4V1_9EURY</name>
<keyword evidence="3" id="KW-1185">Reference proteome</keyword>
<dbReference type="Gene3D" id="2.60.120.10">
    <property type="entry name" value="Jelly Rolls"/>
    <property type="match status" value="1"/>
</dbReference>
<evidence type="ECO:0000313" key="3">
    <source>
        <dbReference type="Proteomes" id="UP001149411"/>
    </source>
</evidence>
<organism evidence="2 3">
    <name type="scientific">Halorutilus salinus</name>
    <dbReference type="NCBI Taxonomy" id="2487751"/>
    <lineage>
        <taxon>Archaea</taxon>
        <taxon>Methanobacteriati</taxon>
        <taxon>Methanobacteriota</taxon>
        <taxon>Stenosarchaea group</taxon>
        <taxon>Halobacteria</taxon>
        <taxon>Halorutilales</taxon>
        <taxon>Halorutilaceae</taxon>
        <taxon>Halorutilus</taxon>
    </lineage>
</organism>
<dbReference type="InterPro" id="IPR013096">
    <property type="entry name" value="Cupin_2"/>
</dbReference>
<dbReference type="InterPro" id="IPR014710">
    <property type="entry name" value="RmlC-like_jellyroll"/>
</dbReference>
<evidence type="ECO:0000313" key="2">
    <source>
        <dbReference type="EMBL" id="MCX2819092.1"/>
    </source>
</evidence>
<comment type="caution">
    <text evidence="2">The sequence shown here is derived from an EMBL/GenBank/DDBJ whole genome shotgun (WGS) entry which is preliminary data.</text>
</comment>
<accession>A0A9Q4C4V1</accession>
<dbReference type="AlphaFoldDB" id="A0A9Q4C4V1"/>
<dbReference type="Pfam" id="PF07883">
    <property type="entry name" value="Cupin_2"/>
    <property type="match status" value="1"/>
</dbReference>
<dbReference type="EMBL" id="RKLV01000006">
    <property type="protein sequence ID" value="MCX2819092.1"/>
    <property type="molecule type" value="Genomic_DNA"/>
</dbReference>
<dbReference type="InterPro" id="IPR011051">
    <property type="entry name" value="RmlC_Cupin_sf"/>
</dbReference>
<proteinExistence type="predicted"/>
<dbReference type="SUPFAM" id="SSF51182">
    <property type="entry name" value="RmlC-like cupins"/>
    <property type="match status" value="1"/>
</dbReference>
<sequence length="107" mass="11809">MELFNVSDVVDEIGEGKESAETVRGEAVSLEVMRFEEGDEDQMHAHAEDEVYHIDTGTAKINVEGESTEVSEGDVIHLEPGTDHRFHGFEDELVMTVLYAPAKGSTE</sequence>
<feature type="domain" description="Cupin type-2" evidence="1">
    <location>
        <begin position="32"/>
        <end position="95"/>
    </location>
</feature>
<evidence type="ECO:0000259" key="1">
    <source>
        <dbReference type="Pfam" id="PF07883"/>
    </source>
</evidence>
<protein>
    <submittedName>
        <fullName evidence="2">Cupin domain-containing protein</fullName>
    </submittedName>
</protein>
<reference evidence="2" key="1">
    <citation type="submission" date="2022-09" db="EMBL/GenBank/DDBJ databases">
        <title>Haloadaptaus new haloarchaeum isolated from saline soil.</title>
        <authorList>
            <person name="Duran-Viseras A."/>
            <person name="Sanchez-Porro C."/>
            <person name="Ventosa A."/>
        </authorList>
    </citation>
    <scope>NUCLEOTIDE SEQUENCE</scope>
    <source>
        <strain evidence="2">F3-133</strain>
    </source>
</reference>
<dbReference type="Proteomes" id="UP001149411">
    <property type="component" value="Unassembled WGS sequence"/>
</dbReference>
<gene>
    <name evidence="2" type="ORF">EGH25_06970</name>
</gene>
<dbReference type="RefSeq" id="WP_266087069.1">
    <property type="nucleotide sequence ID" value="NZ_RKLV01000006.1"/>
</dbReference>